<dbReference type="InterPro" id="IPR050833">
    <property type="entry name" value="Poly_Biosynth_Transport"/>
</dbReference>
<comment type="subcellular location">
    <subcellularLocation>
        <location evidence="1">Cell membrane</location>
        <topology evidence="1">Multi-pass membrane protein</topology>
    </subcellularLocation>
</comment>
<feature type="transmembrane region" description="Helical" evidence="6">
    <location>
        <begin position="37"/>
        <end position="55"/>
    </location>
</feature>
<feature type="transmembrane region" description="Helical" evidence="6">
    <location>
        <begin position="159"/>
        <end position="178"/>
    </location>
</feature>
<evidence type="ECO:0000256" key="1">
    <source>
        <dbReference type="ARBA" id="ARBA00004651"/>
    </source>
</evidence>
<evidence type="ECO:0000313" key="7">
    <source>
        <dbReference type="EMBL" id="SFF19973.1"/>
    </source>
</evidence>
<evidence type="ECO:0000256" key="3">
    <source>
        <dbReference type="ARBA" id="ARBA00022692"/>
    </source>
</evidence>
<dbReference type="GO" id="GO:0005886">
    <property type="term" value="C:plasma membrane"/>
    <property type="evidence" value="ECO:0007669"/>
    <property type="project" value="UniProtKB-SubCell"/>
</dbReference>
<dbReference type="Proteomes" id="UP000198520">
    <property type="component" value="Unassembled WGS sequence"/>
</dbReference>
<keyword evidence="8" id="KW-1185">Reference proteome</keyword>
<proteinExistence type="predicted"/>
<dbReference type="PANTHER" id="PTHR30250">
    <property type="entry name" value="PST FAMILY PREDICTED COLANIC ACID TRANSPORTER"/>
    <property type="match status" value="1"/>
</dbReference>
<feature type="transmembrane region" description="Helical" evidence="6">
    <location>
        <begin position="309"/>
        <end position="330"/>
    </location>
</feature>
<evidence type="ECO:0000256" key="4">
    <source>
        <dbReference type="ARBA" id="ARBA00022989"/>
    </source>
</evidence>
<protein>
    <submittedName>
        <fullName evidence="7">Membrane protein involved in the export of O-antigen and teichoic acid</fullName>
    </submittedName>
</protein>
<feature type="transmembrane region" description="Helical" evidence="6">
    <location>
        <begin position="199"/>
        <end position="221"/>
    </location>
</feature>
<keyword evidence="2" id="KW-1003">Cell membrane</keyword>
<accession>A0A1I2GRZ3</accession>
<evidence type="ECO:0000256" key="5">
    <source>
        <dbReference type="ARBA" id="ARBA00023136"/>
    </source>
</evidence>
<evidence type="ECO:0000313" key="8">
    <source>
        <dbReference type="Proteomes" id="UP000198520"/>
    </source>
</evidence>
<dbReference type="STRING" id="285351.SAMN04488035_1932"/>
<dbReference type="EMBL" id="FONZ01000003">
    <property type="protein sequence ID" value="SFF19973.1"/>
    <property type="molecule type" value="Genomic_DNA"/>
</dbReference>
<reference evidence="8" key="1">
    <citation type="submission" date="2016-10" db="EMBL/GenBank/DDBJ databases">
        <authorList>
            <person name="Varghese N."/>
            <person name="Submissions S."/>
        </authorList>
    </citation>
    <scope>NUCLEOTIDE SEQUENCE [LARGE SCALE GENOMIC DNA]</scope>
    <source>
        <strain evidence="8">DSM 19083</strain>
    </source>
</reference>
<keyword evidence="4 6" id="KW-1133">Transmembrane helix</keyword>
<keyword evidence="5 6" id="KW-0472">Membrane</keyword>
<dbReference type="AlphaFoldDB" id="A0A1I2GRZ3"/>
<feature type="transmembrane region" description="Helical" evidence="6">
    <location>
        <begin position="233"/>
        <end position="255"/>
    </location>
</feature>
<gene>
    <name evidence="7" type="ORF">SAMN04488035_1932</name>
</gene>
<feature type="transmembrane region" description="Helical" evidence="6">
    <location>
        <begin position="368"/>
        <end position="390"/>
    </location>
</feature>
<evidence type="ECO:0000256" key="2">
    <source>
        <dbReference type="ARBA" id="ARBA00022475"/>
    </source>
</evidence>
<evidence type="ECO:0000256" key="6">
    <source>
        <dbReference type="SAM" id="Phobius"/>
    </source>
</evidence>
<sequence>MRTRMHLMAAALSRYALQLATLTLVAGRFGVEMLGAYALAMAISGPIFVTLSLGLRNLYFTVEASTSRAAFTRIRLIAGLGGVALCLGLGAFLPEPGIQVLGLVSLAKYLEGVSDLRLAFLQREGSIRAIGLYALVQLLAAILLTAVAAIFSMGALQSIAVVLCGGTAMGLATAMWASRIQSSPSQPATRTEIRSLVHGGIPLGAAYGLANFTWAIPQYFLAAWSTPANVGRFAVALYIVIAVEFVVNAFQQAWLGTNGRSGPEGSKGGLALGCRLLLRWSGVALPIVALGIGFYGLGGPGLLNPSLRFTTIELAAVAGCALAVPGFYAIGAVLMRSRSYSAMPILNAIGLLGIIMACSLLVRHEPISGAFVGALLGLLVRLGLGLGLIARADTVGGQASPDVGDRHD</sequence>
<organism evidence="7 8">
    <name type="scientific">Flavimobilis marinus</name>
    <dbReference type="NCBI Taxonomy" id="285351"/>
    <lineage>
        <taxon>Bacteria</taxon>
        <taxon>Bacillati</taxon>
        <taxon>Actinomycetota</taxon>
        <taxon>Actinomycetes</taxon>
        <taxon>Micrococcales</taxon>
        <taxon>Jonesiaceae</taxon>
        <taxon>Flavimobilis</taxon>
    </lineage>
</organism>
<feature type="transmembrane region" description="Helical" evidence="6">
    <location>
        <begin position="342"/>
        <end position="362"/>
    </location>
</feature>
<feature type="transmembrane region" description="Helical" evidence="6">
    <location>
        <begin position="76"/>
        <end position="94"/>
    </location>
</feature>
<feature type="transmembrane region" description="Helical" evidence="6">
    <location>
        <begin position="132"/>
        <end position="153"/>
    </location>
</feature>
<dbReference type="PANTHER" id="PTHR30250:SF11">
    <property type="entry name" value="O-ANTIGEN TRANSPORTER-RELATED"/>
    <property type="match status" value="1"/>
</dbReference>
<name>A0A1I2GRZ3_9MICO</name>
<feature type="transmembrane region" description="Helical" evidence="6">
    <location>
        <begin position="276"/>
        <end position="297"/>
    </location>
</feature>
<keyword evidence="3 6" id="KW-0812">Transmembrane</keyword>